<accession>A0A0L0STH0</accession>
<reference evidence="3" key="2">
    <citation type="submission" date="2009-11" db="EMBL/GenBank/DDBJ databases">
        <title>The Genome Sequence of Allomyces macrogynus strain ATCC 38327.</title>
        <authorList>
            <consortium name="The Broad Institute Genome Sequencing Platform"/>
            <person name="Russ C."/>
            <person name="Cuomo C."/>
            <person name="Shea T."/>
            <person name="Young S.K."/>
            <person name="Zeng Q."/>
            <person name="Koehrsen M."/>
            <person name="Haas B."/>
            <person name="Borodovsky M."/>
            <person name="Guigo R."/>
            <person name="Alvarado L."/>
            <person name="Berlin A."/>
            <person name="Borenstein D."/>
            <person name="Chen Z."/>
            <person name="Engels R."/>
            <person name="Freedman E."/>
            <person name="Gellesch M."/>
            <person name="Goldberg J."/>
            <person name="Griggs A."/>
            <person name="Gujja S."/>
            <person name="Heiman D."/>
            <person name="Hepburn T."/>
            <person name="Howarth C."/>
            <person name="Jen D."/>
            <person name="Larson L."/>
            <person name="Lewis B."/>
            <person name="Mehta T."/>
            <person name="Park D."/>
            <person name="Pearson M."/>
            <person name="Roberts A."/>
            <person name="Saif S."/>
            <person name="Shenoy N."/>
            <person name="Sisk P."/>
            <person name="Stolte C."/>
            <person name="Sykes S."/>
            <person name="Walk T."/>
            <person name="White J."/>
            <person name="Yandava C."/>
            <person name="Burger G."/>
            <person name="Gray M.W."/>
            <person name="Holland P.W.H."/>
            <person name="King N."/>
            <person name="Lang F.B.F."/>
            <person name="Roger A.J."/>
            <person name="Ruiz-Trillo I."/>
            <person name="Lander E."/>
            <person name="Nusbaum C."/>
        </authorList>
    </citation>
    <scope>NUCLEOTIDE SEQUENCE [LARGE SCALE GENOMIC DNA]</scope>
    <source>
        <strain evidence="3">ATCC 38327</strain>
    </source>
</reference>
<feature type="domain" description="DUF4246" evidence="1">
    <location>
        <begin position="96"/>
        <end position="496"/>
    </location>
</feature>
<dbReference type="EMBL" id="GG745348">
    <property type="protein sequence ID" value="KNE65817.1"/>
    <property type="molecule type" value="Genomic_DNA"/>
</dbReference>
<organism evidence="2 3">
    <name type="scientific">Allomyces macrogynus (strain ATCC 38327)</name>
    <name type="common">Allomyces javanicus var. macrogynus</name>
    <dbReference type="NCBI Taxonomy" id="578462"/>
    <lineage>
        <taxon>Eukaryota</taxon>
        <taxon>Fungi</taxon>
        <taxon>Fungi incertae sedis</taxon>
        <taxon>Blastocladiomycota</taxon>
        <taxon>Blastocladiomycetes</taxon>
        <taxon>Blastocladiales</taxon>
        <taxon>Blastocladiaceae</taxon>
        <taxon>Allomyces</taxon>
    </lineage>
</organism>
<dbReference type="eggNOG" id="ENOG502QQIE">
    <property type="taxonomic scope" value="Eukaryota"/>
</dbReference>
<dbReference type="PANTHER" id="PTHR33119:SF1">
    <property type="entry name" value="FE2OG DIOXYGENASE DOMAIN-CONTAINING PROTEIN"/>
    <property type="match status" value="1"/>
</dbReference>
<dbReference type="VEuPathDB" id="FungiDB:AMAG_09788"/>
<reference evidence="2 3" key="1">
    <citation type="submission" date="2009-11" db="EMBL/GenBank/DDBJ databases">
        <title>Annotation of Allomyces macrogynus ATCC 38327.</title>
        <authorList>
            <consortium name="The Broad Institute Genome Sequencing Platform"/>
            <person name="Russ C."/>
            <person name="Cuomo C."/>
            <person name="Burger G."/>
            <person name="Gray M.W."/>
            <person name="Holland P.W.H."/>
            <person name="King N."/>
            <person name="Lang F.B.F."/>
            <person name="Roger A.J."/>
            <person name="Ruiz-Trillo I."/>
            <person name="Young S.K."/>
            <person name="Zeng Q."/>
            <person name="Gargeya S."/>
            <person name="Fitzgerald M."/>
            <person name="Haas B."/>
            <person name="Abouelleil A."/>
            <person name="Alvarado L."/>
            <person name="Arachchi H.M."/>
            <person name="Berlin A."/>
            <person name="Chapman S.B."/>
            <person name="Gearin G."/>
            <person name="Goldberg J."/>
            <person name="Griggs A."/>
            <person name="Gujja S."/>
            <person name="Hansen M."/>
            <person name="Heiman D."/>
            <person name="Howarth C."/>
            <person name="Larimer J."/>
            <person name="Lui A."/>
            <person name="MacDonald P.J.P."/>
            <person name="McCowen C."/>
            <person name="Montmayeur A."/>
            <person name="Murphy C."/>
            <person name="Neiman D."/>
            <person name="Pearson M."/>
            <person name="Priest M."/>
            <person name="Roberts A."/>
            <person name="Saif S."/>
            <person name="Shea T."/>
            <person name="Sisk P."/>
            <person name="Stolte C."/>
            <person name="Sykes S."/>
            <person name="Wortman J."/>
            <person name="Nusbaum C."/>
            <person name="Birren B."/>
        </authorList>
    </citation>
    <scope>NUCLEOTIDE SEQUENCE [LARGE SCALE GENOMIC DNA]</scope>
    <source>
        <strain evidence="2 3">ATCC 38327</strain>
    </source>
</reference>
<keyword evidence="3" id="KW-1185">Reference proteome</keyword>
<dbReference type="STRING" id="578462.A0A0L0STH0"/>
<proteinExistence type="predicted"/>
<dbReference type="Pfam" id="PF14033">
    <property type="entry name" value="DUF4246"/>
    <property type="match status" value="1"/>
</dbReference>
<protein>
    <recommendedName>
        <fullName evidence="1">DUF4246 domain-containing protein</fullName>
    </recommendedName>
</protein>
<dbReference type="InterPro" id="IPR025340">
    <property type="entry name" value="DUF4246"/>
</dbReference>
<evidence type="ECO:0000259" key="1">
    <source>
        <dbReference type="Pfam" id="PF14033"/>
    </source>
</evidence>
<dbReference type="Proteomes" id="UP000054350">
    <property type="component" value="Unassembled WGS sequence"/>
</dbReference>
<name>A0A0L0STH0_ALLM3</name>
<evidence type="ECO:0000313" key="2">
    <source>
        <dbReference type="EMBL" id="KNE65817.1"/>
    </source>
</evidence>
<gene>
    <name evidence="2" type="ORF">AMAG_09788</name>
</gene>
<evidence type="ECO:0000313" key="3">
    <source>
        <dbReference type="Proteomes" id="UP000054350"/>
    </source>
</evidence>
<dbReference type="PANTHER" id="PTHR33119">
    <property type="entry name" value="IFI3P"/>
    <property type="match status" value="1"/>
</dbReference>
<dbReference type="OrthoDB" id="415532at2759"/>
<sequence length="560" mass="63523">MADFDEGLRKRGLLPLPFIDRLSSASKNPPIPRWMDKKLSIYPARTLAELDMCNLLATVRDQHQWARAWQDPNTRTKLAAEVHSTAEDWEMRECEWQYVLAELDYQAVHEPTASAVDNVFVSDNSMPSTLHAALLEHVAVLERVSDLHKGQHLDQRQISKLVDPFLHPFVQRRTLVLPEGAAKVTLDNWTTLLGSGTAIDSPIMDPLFGKFGLPNDLILDRLQWLPTEFSVDDDGKVEICSYINNLHPERHRSLYPLLARVFECALPLFERVLARLRDPVPLRIVPSPYSWYSHLGDDERDAPSAFQVMNGWIDNREPLIPPPETEFKLCTPLSLRGRTLKVVTKIGGVHLTLETPTFCGNMQWRVDGVASDAIVATSLYFFDLDNISDSKLAFRCGVQRIECDGDDRQGLDVVYGFKEWQSLVQECGAVTARPGRLVVYPNTLQHVWDDFTLVDKARAGHLKYVAFYLVDTSSAYGDLVVSTSRVPPQQADWVADVWAGPQRAFPPQVPREVVDMIVDKVDAVMTRDEALQLKHQLLREHERLAMLLDHKAYGGVLFRF</sequence>
<dbReference type="AlphaFoldDB" id="A0A0L0STH0"/>
<dbReference type="InterPro" id="IPR049192">
    <property type="entry name" value="DUF4246_C"/>
</dbReference>